<protein>
    <recommendedName>
        <fullName evidence="6">EAL domain-containing protein</fullName>
    </recommendedName>
</protein>
<organism evidence="4 5">
    <name type="scientific">Pseudoalteromonas ruthenica</name>
    <dbReference type="NCBI Taxonomy" id="151081"/>
    <lineage>
        <taxon>Bacteria</taxon>
        <taxon>Pseudomonadati</taxon>
        <taxon>Pseudomonadota</taxon>
        <taxon>Gammaproteobacteria</taxon>
        <taxon>Alteromonadales</taxon>
        <taxon>Pseudoalteromonadaceae</taxon>
        <taxon>Pseudoalteromonas</taxon>
    </lineage>
</organism>
<dbReference type="Proteomes" id="UP000305874">
    <property type="component" value="Unassembled WGS sequence"/>
</dbReference>
<evidence type="ECO:0008006" key="6">
    <source>
        <dbReference type="Google" id="ProtNLM"/>
    </source>
</evidence>
<dbReference type="Gene3D" id="3.30.70.270">
    <property type="match status" value="1"/>
</dbReference>
<dbReference type="Pfam" id="PF00563">
    <property type="entry name" value="EAL"/>
    <property type="match status" value="1"/>
</dbReference>
<name>A0A5S3Z8H6_9GAMM</name>
<evidence type="ECO:0000256" key="1">
    <source>
        <dbReference type="SAM" id="Phobius"/>
    </source>
</evidence>
<feature type="transmembrane region" description="Helical" evidence="1">
    <location>
        <begin position="163"/>
        <end position="189"/>
    </location>
</feature>
<dbReference type="InterPro" id="IPR003660">
    <property type="entry name" value="HAMP_dom"/>
</dbReference>
<dbReference type="EMBL" id="PNCG01000004">
    <property type="protein sequence ID" value="TMP87887.1"/>
    <property type="molecule type" value="Genomic_DNA"/>
</dbReference>
<dbReference type="InterPro" id="IPR043128">
    <property type="entry name" value="Rev_trsase/Diguanyl_cyclase"/>
</dbReference>
<reference evidence="4 5" key="1">
    <citation type="submission" date="2017-12" db="EMBL/GenBank/DDBJ databases">
        <authorList>
            <person name="Paulsen S."/>
            <person name="Gram L.K."/>
        </authorList>
    </citation>
    <scope>NUCLEOTIDE SEQUENCE [LARGE SCALE GENOMIC DNA]</scope>
    <source>
        <strain evidence="4 5">S2897</strain>
    </source>
</reference>
<dbReference type="InterPro" id="IPR042461">
    <property type="entry name" value="LapD_MoxY_peri_C"/>
</dbReference>
<feature type="transmembrane region" description="Helical" evidence="1">
    <location>
        <begin position="20"/>
        <end position="40"/>
    </location>
</feature>
<dbReference type="InterPro" id="IPR035919">
    <property type="entry name" value="EAL_sf"/>
</dbReference>
<gene>
    <name evidence="4" type="ORF">CWC05_06255</name>
</gene>
<evidence type="ECO:0000313" key="4">
    <source>
        <dbReference type="EMBL" id="TMP87887.1"/>
    </source>
</evidence>
<keyword evidence="1" id="KW-1133">Transmembrane helix</keyword>
<dbReference type="GO" id="GO:0071111">
    <property type="term" value="F:cyclic-guanylate-specific phosphodiesterase activity"/>
    <property type="evidence" value="ECO:0007669"/>
    <property type="project" value="InterPro"/>
</dbReference>
<evidence type="ECO:0000259" key="3">
    <source>
        <dbReference type="PROSITE" id="PS50885"/>
    </source>
</evidence>
<reference evidence="5" key="2">
    <citation type="submission" date="2019-06" db="EMBL/GenBank/DDBJ databases">
        <title>Co-occurence of chitin degradation, pigmentation and bioactivity in marine Pseudoalteromonas.</title>
        <authorList>
            <person name="Sonnenschein E.C."/>
            <person name="Bech P.K."/>
        </authorList>
    </citation>
    <scope>NUCLEOTIDE SEQUENCE [LARGE SCALE GENOMIC DNA]</scope>
    <source>
        <strain evidence="5">S2897</strain>
    </source>
</reference>
<dbReference type="Gene3D" id="6.20.270.20">
    <property type="entry name" value="LapD/MoxY periplasmic domain"/>
    <property type="match status" value="1"/>
</dbReference>
<evidence type="ECO:0000313" key="5">
    <source>
        <dbReference type="Proteomes" id="UP000305874"/>
    </source>
</evidence>
<dbReference type="PANTHER" id="PTHR33121:SF79">
    <property type="entry name" value="CYCLIC DI-GMP PHOSPHODIESTERASE PDED-RELATED"/>
    <property type="match status" value="1"/>
</dbReference>
<dbReference type="InterPro" id="IPR050706">
    <property type="entry name" value="Cyclic-di-GMP_PDE-like"/>
</dbReference>
<dbReference type="GO" id="GO:0007165">
    <property type="term" value="P:signal transduction"/>
    <property type="evidence" value="ECO:0007669"/>
    <property type="project" value="InterPro"/>
</dbReference>
<dbReference type="PROSITE" id="PS50885">
    <property type="entry name" value="HAMP"/>
    <property type="match status" value="1"/>
</dbReference>
<feature type="domain" description="EAL" evidence="2">
    <location>
        <begin position="417"/>
        <end position="650"/>
    </location>
</feature>
<keyword evidence="1" id="KW-0472">Membrane</keyword>
<dbReference type="InterPro" id="IPR032244">
    <property type="entry name" value="LapD_MoxY_N"/>
</dbReference>
<keyword evidence="1" id="KW-0812">Transmembrane</keyword>
<dbReference type="Gene3D" id="3.30.110.200">
    <property type="match status" value="1"/>
</dbReference>
<dbReference type="Pfam" id="PF16448">
    <property type="entry name" value="LapD_MoxY_N"/>
    <property type="match status" value="1"/>
</dbReference>
<dbReference type="GO" id="GO:0016020">
    <property type="term" value="C:membrane"/>
    <property type="evidence" value="ECO:0007669"/>
    <property type="project" value="InterPro"/>
</dbReference>
<feature type="domain" description="HAMP" evidence="3">
    <location>
        <begin position="186"/>
        <end position="237"/>
    </location>
</feature>
<dbReference type="PROSITE" id="PS50883">
    <property type="entry name" value="EAL"/>
    <property type="match status" value="1"/>
</dbReference>
<comment type="caution">
    <text evidence="4">The sequence shown here is derived from an EMBL/GenBank/DDBJ whole genome shotgun (WGS) entry which is preliminary data.</text>
</comment>
<accession>A0A5S3Z8H6</accession>
<dbReference type="SMART" id="SM00052">
    <property type="entry name" value="EAL"/>
    <property type="match status" value="1"/>
</dbReference>
<dbReference type="InterPro" id="IPR001633">
    <property type="entry name" value="EAL_dom"/>
</dbReference>
<evidence type="ECO:0000259" key="2">
    <source>
        <dbReference type="PROSITE" id="PS50883"/>
    </source>
</evidence>
<dbReference type="Gene3D" id="3.20.20.450">
    <property type="entry name" value="EAL domain"/>
    <property type="match status" value="1"/>
</dbReference>
<dbReference type="SUPFAM" id="SSF141868">
    <property type="entry name" value="EAL domain-like"/>
    <property type="match status" value="1"/>
</dbReference>
<dbReference type="PANTHER" id="PTHR33121">
    <property type="entry name" value="CYCLIC DI-GMP PHOSPHODIESTERASE PDEF"/>
    <property type="match status" value="1"/>
</dbReference>
<sequence>MVIKQASTASNGAHRISLVVQLWLVIVVIALSGLISSVLISGYNVKSSFTEELYLKNADNATTLALALSQMDKDPVTVELFVSAAFDTGHYQQIKLVDTQGEVVVERSLAQHEHASVPSWFAQMFAFEVDAGVAQISNGWQQYGTLYIQSQQRYALEALWDNVLNLASGFSIVALLSCIAASLILRWVLKPLERVVAQAQGFSKKQFKQLAVPNTAELAEVTEAMNHLAERFGGILREGNERIARAQYLAQHDTTTGLANGRYFLSRMEQELKQVSHHQQVLILMRLANYEQLRGSLNPEQFYSLEKELAQLLIRYAETQQDNLHDWQLGRISHCDFALRLNEVMAAEDSSRTLTQCCSEFSDTYNGLIELRHSITYIEEKQSGEEALQQGQRLLAMATASGVDMYADAATEHHQVAAVTGQSLTQALEKEQFELKLTDVLNFDDSCVQSEVGLYLKVGNKVHSRRYYQRLLSEQQLDAQLDWKTVKTFFNEKLWLHYAQPLAIKLSEATLEDEIAYTSILALISSERQLASRLTLEFSESCLINMAEQVKEFCREAKLVGCQLGLTDAGQALNQVDGLEQLGLDIIKLDNTLVHNISNDEATQQLVRHICAQVRPLGVMVVVEELAQDIAVELLKELGVSARIQTQQGH</sequence>
<dbReference type="AlphaFoldDB" id="A0A5S3Z8H6"/>
<proteinExistence type="predicted"/>
<dbReference type="STRING" id="151081.TW72_15410"/>